<proteinExistence type="predicted"/>
<dbReference type="Gene3D" id="3.40.50.1010">
    <property type="entry name" value="5'-nuclease"/>
    <property type="match status" value="1"/>
</dbReference>
<reference evidence="2" key="1">
    <citation type="journal article" date="2014" name="Front. Microbiol.">
        <title>High frequency of phylogenetically diverse reductive dehalogenase-homologous genes in deep subseafloor sedimentary metagenomes.</title>
        <authorList>
            <person name="Kawai M."/>
            <person name="Futagami T."/>
            <person name="Toyoda A."/>
            <person name="Takaki Y."/>
            <person name="Nishi S."/>
            <person name="Hori S."/>
            <person name="Arai W."/>
            <person name="Tsubouchi T."/>
            <person name="Morono Y."/>
            <person name="Uchiyama I."/>
            <person name="Ito T."/>
            <person name="Fujiyama A."/>
            <person name="Inagaki F."/>
            <person name="Takami H."/>
        </authorList>
    </citation>
    <scope>NUCLEOTIDE SEQUENCE</scope>
    <source>
        <strain evidence="2">Expedition CK06-06</strain>
    </source>
</reference>
<evidence type="ECO:0000313" key="2">
    <source>
        <dbReference type="EMBL" id="GAH12472.1"/>
    </source>
</evidence>
<name>X1CXD0_9ZZZZ</name>
<evidence type="ECO:0000259" key="1">
    <source>
        <dbReference type="Pfam" id="PF01850"/>
    </source>
</evidence>
<dbReference type="InterPro" id="IPR002716">
    <property type="entry name" value="PIN_dom"/>
</dbReference>
<accession>X1CXD0</accession>
<dbReference type="SUPFAM" id="SSF88723">
    <property type="entry name" value="PIN domain-like"/>
    <property type="match status" value="1"/>
</dbReference>
<protein>
    <recommendedName>
        <fullName evidence="1">PIN domain-containing protein</fullName>
    </recommendedName>
</protein>
<dbReference type="InterPro" id="IPR029060">
    <property type="entry name" value="PIN-like_dom_sf"/>
</dbReference>
<comment type="caution">
    <text evidence="2">The sequence shown here is derived from an EMBL/GenBank/DDBJ whole genome shotgun (WGS) entry which is preliminary data.</text>
</comment>
<dbReference type="AlphaFoldDB" id="X1CXD0"/>
<feature type="domain" description="PIN" evidence="1">
    <location>
        <begin position="2"/>
        <end position="133"/>
    </location>
</feature>
<organism evidence="2">
    <name type="scientific">marine sediment metagenome</name>
    <dbReference type="NCBI Taxonomy" id="412755"/>
    <lineage>
        <taxon>unclassified sequences</taxon>
        <taxon>metagenomes</taxon>
        <taxon>ecological metagenomes</taxon>
    </lineage>
</organism>
<dbReference type="CDD" id="cd09874">
    <property type="entry name" value="PIN_MT3492-like"/>
    <property type="match status" value="1"/>
</dbReference>
<sequence length="146" mass="16521">IIYLDTSAFIKLYILEPGSHPVNEIVSLNSKPLPISDLLIIEFYNALKLKVFRDELTEKASGQLIESFQSRKKAGIYYSPELDRKEHTDLCLSLTKNSTELGCRSLDIMHVAAAKLFTVDQFITFDEKQAHLAEHVGLSVIKPNRD</sequence>
<feature type="non-terminal residue" evidence="2">
    <location>
        <position position="1"/>
    </location>
</feature>
<dbReference type="Pfam" id="PF01850">
    <property type="entry name" value="PIN"/>
    <property type="match status" value="1"/>
</dbReference>
<gene>
    <name evidence="2" type="ORF">S01H4_61629</name>
</gene>
<dbReference type="EMBL" id="BART01036587">
    <property type="protein sequence ID" value="GAH12472.1"/>
    <property type="molecule type" value="Genomic_DNA"/>
</dbReference>